<dbReference type="InterPro" id="IPR016036">
    <property type="entry name" value="Malonyl_transacylase_ACP-bd"/>
</dbReference>
<evidence type="ECO:0000256" key="1">
    <source>
        <dbReference type="ARBA" id="ARBA00013258"/>
    </source>
</evidence>
<dbReference type="InterPro" id="IPR024925">
    <property type="entry name" value="Malonyl_CoA-ACP_transAc"/>
</dbReference>
<dbReference type="Proteomes" id="UP000245872">
    <property type="component" value="Chromosome"/>
</dbReference>
<dbReference type="PANTHER" id="PTHR42681:SF1">
    <property type="entry name" value="MALONYL-COA-ACYL CARRIER PROTEIN TRANSACYLASE, MITOCHONDRIAL"/>
    <property type="match status" value="1"/>
</dbReference>
<feature type="active site" evidence="7">
    <location>
        <position position="89"/>
    </location>
</feature>
<dbReference type="EMBL" id="CP029619">
    <property type="protein sequence ID" value="AWN81562.1"/>
    <property type="molecule type" value="Genomic_DNA"/>
</dbReference>
<dbReference type="PIRSF" id="PIRSF000446">
    <property type="entry name" value="Mct"/>
    <property type="match status" value="1"/>
</dbReference>
<evidence type="ECO:0000313" key="9">
    <source>
        <dbReference type="EMBL" id="AWN81562.1"/>
    </source>
</evidence>
<dbReference type="PANTHER" id="PTHR42681">
    <property type="entry name" value="MALONYL-COA-ACYL CARRIER PROTEIN TRANSACYLASE, MITOCHONDRIAL"/>
    <property type="match status" value="1"/>
</dbReference>
<dbReference type="EC" id="2.3.1.39" evidence="1 6"/>
<dbReference type="Gene3D" id="3.40.366.10">
    <property type="entry name" value="Malonyl-Coenzyme A Acyl Carrier Protein, domain 2"/>
    <property type="match status" value="1"/>
</dbReference>
<dbReference type="GO" id="GO:0004314">
    <property type="term" value="F:[acyl-carrier-protein] S-malonyltransferase activity"/>
    <property type="evidence" value="ECO:0007669"/>
    <property type="project" value="UniProtKB-EC"/>
</dbReference>
<dbReference type="KEGG" id="cher:DK880_00230"/>
<evidence type="ECO:0000259" key="8">
    <source>
        <dbReference type="SMART" id="SM00827"/>
    </source>
</evidence>
<organism evidence="9 10">
    <name type="scientific">Candidatus Cardinium hertigii</name>
    <dbReference type="NCBI Taxonomy" id="247481"/>
    <lineage>
        <taxon>Bacteria</taxon>
        <taxon>Pseudomonadati</taxon>
        <taxon>Bacteroidota</taxon>
        <taxon>Cytophagia</taxon>
        <taxon>Cytophagales</taxon>
        <taxon>Amoebophilaceae</taxon>
        <taxon>Candidatus Cardinium</taxon>
    </lineage>
</organism>
<dbReference type="GO" id="GO:0006633">
    <property type="term" value="P:fatty acid biosynthetic process"/>
    <property type="evidence" value="ECO:0007669"/>
    <property type="project" value="TreeGrafter"/>
</dbReference>
<dbReference type="SUPFAM" id="SSF55048">
    <property type="entry name" value="Probable ACP-binding domain of malonyl-CoA ACP transacylase"/>
    <property type="match status" value="1"/>
</dbReference>
<keyword evidence="3 6" id="KW-0808">Transferase</keyword>
<dbReference type="SUPFAM" id="SSF52151">
    <property type="entry name" value="FabD/lysophospholipase-like"/>
    <property type="match status" value="1"/>
</dbReference>
<sequence>MHADVYMFPGQGSQYKGMGEELFNNFPLETKEASEILGYDIKQLALQDEQDKLNYTLYTQPIIYFLSCLSYLEERKKVNSSSFVVCGHSLGEYAACFAAGIFDLFTGLKIVKKRAELMSEIKNGTMMAVIGTDSLKTETLLEYINLDNIDIATFNSHKQIVLSGLSNEIVEAEKLLEIQGFKCILLNVSGAFHSRQMEGVRIEFMRFLKDYEFSLPIIPIISSTTAMPLEYDFILENLGFQLVKSVKWLQTILYLQSLSLTVFKELGPGNMLTKLNEEIFKNNATL</sequence>
<evidence type="ECO:0000256" key="5">
    <source>
        <dbReference type="ARBA" id="ARBA00048462"/>
    </source>
</evidence>
<dbReference type="InterPro" id="IPR016035">
    <property type="entry name" value="Acyl_Trfase/lysoPLipase"/>
</dbReference>
<reference evidence="9 10" key="1">
    <citation type="submission" date="2018-05" db="EMBL/GenBank/DDBJ databases">
        <title>Candidatus Cardinium hertigii Genome Assembly.</title>
        <authorList>
            <person name="Showmaker K.C."/>
            <person name="Walden K.O."/>
            <person name="Fields C.J."/>
            <person name="Lambert K.N."/>
            <person name="Hudson M.E."/>
        </authorList>
    </citation>
    <scope>NUCLEOTIDE SEQUENCE [LARGE SCALE GENOMIC DNA]</scope>
    <source>
        <strain evidence="10">cHgTN10</strain>
    </source>
</reference>
<dbReference type="OrthoDB" id="9805460at2"/>
<keyword evidence="10" id="KW-1185">Reference proteome</keyword>
<evidence type="ECO:0000256" key="6">
    <source>
        <dbReference type="PIRNR" id="PIRNR000446"/>
    </source>
</evidence>
<name>A0A2Z3LBF5_9BACT</name>
<comment type="catalytic activity">
    <reaction evidence="5 6">
        <text>holo-[ACP] + malonyl-CoA = malonyl-[ACP] + CoA</text>
        <dbReference type="Rhea" id="RHEA:41792"/>
        <dbReference type="Rhea" id="RHEA-COMP:9623"/>
        <dbReference type="Rhea" id="RHEA-COMP:9685"/>
        <dbReference type="ChEBI" id="CHEBI:57287"/>
        <dbReference type="ChEBI" id="CHEBI:57384"/>
        <dbReference type="ChEBI" id="CHEBI:64479"/>
        <dbReference type="ChEBI" id="CHEBI:78449"/>
        <dbReference type="EC" id="2.3.1.39"/>
    </reaction>
</comment>
<evidence type="ECO:0000256" key="7">
    <source>
        <dbReference type="PIRSR" id="PIRSR000446-1"/>
    </source>
</evidence>
<evidence type="ECO:0000256" key="2">
    <source>
        <dbReference type="ARBA" id="ARBA00018953"/>
    </source>
</evidence>
<evidence type="ECO:0000256" key="4">
    <source>
        <dbReference type="ARBA" id="ARBA00023315"/>
    </source>
</evidence>
<protein>
    <recommendedName>
        <fullName evidence="2 6">Malonyl CoA-acyl carrier protein transacylase</fullName>
        <ecNumber evidence="1 6">2.3.1.39</ecNumber>
    </recommendedName>
</protein>
<evidence type="ECO:0000256" key="3">
    <source>
        <dbReference type="ARBA" id="ARBA00022679"/>
    </source>
</evidence>
<dbReference type="InterPro" id="IPR050858">
    <property type="entry name" value="Mal-CoA-ACP_Trans/PKS_FabD"/>
</dbReference>
<dbReference type="InterPro" id="IPR014043">
    <property type="entry name" value="Acyl_transferase_dom"/>
</dbReference>
<dbReference type="SMART" id="SM00827">
    <property type="entry name" value="PKS_AT"/>
    <property type="match status" value="1"/>
</dbReference>
<dbReference type="AlphaFoldDB" id="A0A2Z3LBF5"/>
<feature type="domain" description="Malonyl-CoA:ACP transacylase (MAT)" evidence="8">
    <location>
        <begin position="7"/>
        <end position="283"/>
    </location>
</feature>
<evidence type="ECO:0000313" key="10">
    <source>
        <dbReference type="Proteomes" id="UP000245872"/>
    </source>
</evidence>
<dbReference type="Gene3D" id="3.30.70.250">
    <property type="entry name" value="Malonyl-CoA ACP transacylase, ACP-binding"/>
    <property type="match status" value="1"/>
</dbReference>
<dbReference type="GO" id="GO:0005829">
    <property type="term" value="C:cytosol"/>
    <property type="evidence" value="ECO:0007669"/>
    <property type="project" value="TreeGrafter"/>
</dbReference>
<proteinExistence type="inferred from homology"/>
<accession>A0A2Z3LBF5</accession>
<feature type="active site" evidence="7">
    <location>
        <position position="193"/>
    </location>
</feature>
<gene>
    <name evidence="9" type="primary">pksC</name>
    <name evidence="9" type="ORF">DK880_00230</name>
</gene>
<dbReference type="RefSeq" id="WP_109997013.1">
    <property type="nucleotide sequence ID" value="NZ_CP029619.1"/>
</dbReference>
<dbReference type="Pfam" id="PF00698">
    <property type="entry name" value="Acyl_transf_1"/>
    <property type="match status" value="1"/>
</dbReference>
<keyword evidence="4 6" id="KW-0012">Acyltransferase</keyword>
<comment type="similarity">
    <text evidence="6">Belongs to the fabD family.</text>
</comment>
<dbReference type="InterPro" id="IPR001227">
    <property type="entry name" value="Ac_transferase_dom_sf"/>
</dbReference>